<dbReference type="Proteomes" id="UP001065682">
    <property type="component" value="Unassembled WGS sequence"/>
</dbReference>
<evidence type="ECO:0000313" key="2">
    <source>
        <dbReference type="Proteomes" id="UP001065682"/>
    </source>
</evidence>
<protein>
    <submittedName>
        <fullName evidence="1">Uncharacterized protein</fullName>
    </submittedName>
</protein>
<gene>
    <name evidence="1" type="ORF">FKB36_07330</name>
</gene>
<dbReference type="AlphaFoldDB" id="A0A9E4ZKP8"/>
<name>A0A9E4ZKP8_9EURY</name>
<sequence>MIGIDPLYDNVVEAINRWKPSAEYTSEPKYRDDLQGYLLKVLNRPDPMSLINQSVIVRKEAGRGLCDLEVNRRIGIELKRNLKSKEMVDRLTGQINNYEREYSDIIIVLVGNTDTNHFQHLRMDISRRRDRINLMDPKRYAIIKK</sequence>
<evidence type="ECO:0000313" key="1">
    <source>
        <dbReference type="EMBL" id="MCT8337309.1"/>
    </source>
</evidence>
<reference evidence="1" key="1">
    <citation type="submission" date="2019-06" db="EMBL/GenBank/DDBJ databases">
        <title>Methanoculleus strain from Tamsui River, Taipei, Taiwan.</title>
        <authorList>
            <person name="You Y.-T."/>
            <person name="Chen S.-C."/>
            <person name="Lai S.-J."/>
            <person name="Lee Y.-C."/>
            <person name="Lai M.-C."/>
        </authorList>
    </citation>
    <scope>NUCLEOTIDE SEQUENCE</scope>
    <source>
        <strain evidence="1">Afa-1</strain>
    </source>
</reference>
<accession>A0A9E4ZKP8</accession>
<dbReference type="EMBL" id="VHLL01000003">
    <property type="protein sequence ID" value="MCT8337309.1"/>
    <property type="molecule type" value="Genomic_DNA"/>
</dbReference>
<proteinExistence type="predicted"/>
<organism evidence="1 2">
    <name type="scientific">Methanoculleus formosensis</name>
    <dbReference type="NCBI Taxonomy" id="2590886"/>
    <lineage>
        <taxon>Archaea</taxon>
        <taxon>Methanobacteriati</taxon>
        <taxon>Methanobacteriota</taxon>
        <taxon>Stenosarchaea group</taxon>
        <taxon>Methanomicrobia</taxon>
        <taxon>Methanomicrobiales</taxon>
        <taxon>Methanomicrobiaceae</taxon>
        <taxon>Methanoculleus</taxon>
    </lineage>
</organism>
<dbReference type="RefSeq" id="WP_261597413.1">
    <property type="nucleotide sequence ID" value="NZ_VHLL01000003.1"/>
</dbReference>
<comment type="caution">
    <text evidence="1">The sequence shown here is derived from an EMBL/GenBank/DDBJ whole genome shotgun (WGS) entry which is preliminary data.</text>
</comment>
<keyword evidence="2" id="KW-1185">Reference proteome</keyword>